<reference evidence="2 3" key="1">
    <citation type="submission" date="2006-02" db="EMBL/GenBank/DDBJ databases">
        <authorList>
            <person name="Waterbury J."/>
            <person name="Ferriera S."/>
            <person name="Johnson J."/>
            <person name="Kravitz S."/>
            <person name="Halpern A."/>
            <person name="Remington K."/>
            <person name="Beeson K."/>
            <person name="Tran B."/>
            <person name="Rogers Y.-H."/>
            <person name="Friedman R."/>
            <person name="Venter J.C."/>
        </authorList>
    </citation>
    <scope>NUCLEOTIDE SEQUENCE [LARGE SCALE GENOMIC DNA]</scope>
    <source>
        <strain evidence="2 3">Nb-231</strain>
    </source>
</reference>
<dbReference type="InterPro" id="IPR024079">
    <property type="entry name" value="MetalloPept_cat_dom_sf"/>
</dbReference>
<comment type="caution">
    <text evidence="2">The sequence shown here is derived from an EMBL/GenBank/DDBJ whole genome shotgun (WGS) entry which is preliminary data.</text>
</comment>
<dbReference type="eggNOG" id="COG2304">
    <property type="taxonomic scope" value="Bacteria"/>
</dbReference>
<dbReference type="HOGENOM" id="CLU_324869_0_0_6"/>
<gene>
    <name evidence="2" type="ORF">NB231_09563</name>
</gene>
<dbReference type="PROSITE" id="PS50234">
    <property type="entry name" value="VWFA"/>
    <property type="match status" value="1"/>
</dbReference>
<dbReference type="PROSITE" id="PS50194">
    <property type="entry name" value="FILAMIN_REPEAT"/>
    <property type="match status" value="1"/>
</dbReference>
<dbReference type="Proteomes" id="UP000003374">
    <property type="component" value="Unassembled WGS sequence"/>
</dbReference>
<name>A4BN90_9GAMM</name>
<dbReference type="RefSeq" id="WP_005001913.1">
    <property type="nucleotide sequence ID" value="NZ_CH672427.1"/>
</dbReference>
<dbReference type="SMART" id="SM00327">
    <property type="entry name" value="VWA"/>
    <property type="match status" value="1"/>
</dbReference>
<dbReference type="Gene3D" id="3.40.390.10">
    <property type="entry name" value="Collagenase (Catalytic Domain)"/>
    <property type="match status" value="1"/>
</dbReference>
<evidence type="ECO:0000313" key="2">
    <source>
        <dbReference type="EMBL" id="EAR22689.1"/>
    </source>
</evidence>
<dbReference type="STRING" id="314278.NB231_09563"/>
<dbReference type="InterPro" id="IPR017868">
    <property type="entry name" value="Filamin/ABP280_repeat-like"/>
</dbReference>
<dbReference type="Gene3D" id="3.40.50.410">
    <property type="entry name" value="von Willebrand factor, type A domain"/>
    <property type="match status" value="1"/>
</dbReference>
<proteinExistence type="predicted"/>
<keyword evidence="3" id="KW-1185">Reference proteome</keyword>
<dbReference type="CDD" id="cd00198">
    <property type="entry name" value="vWFA"/>
    <property type="match status" value="1"/>
</dbReference>
<dbReference type="GO" id="GO:0008237">
    <property type="term" value="F:metallopeptidase activity"/>
    <property type="evidence" value="ECO:0007669"/>
    <property type="project" value="InterPro"/>
</dbReference>
<accession>A4BN90</accession>
<dbReference type="SUPFAM" id="SSF53300">
    <property type="entry name" value="vWA-like"/>
    <property type="match status" value="1"/>
</dbReference>
<dbReference type="PANTHER" id="PTHR10579">
    <property type="entry name" value="CALCIUM-ACTIVATED CHLORIDE CHANNEL REGULATOR"/>
    <property type="match status" value="1"/>
</dbReference>
<dbReference type="EMBL" id="AAOF01000002">
    <property type="protein sequence ID" value="EAR22689.1"/>
    <property type="molecule type" value="Genomic_DNA"/>
</dbReference>
<dbReference type="InterPro" id="IPR036465">
    <property type="entry name" value="vWFA_dom_sf"/>
</dbReference>
<evidence type="ECO:0000313" key="3">
    <source>
        <dbReference type="Proteomes" id="UP000003374"/>
    </source>
</evidence>
<feature type="domain" description="VWFA" evidence="1">
    <location>
        <begin position="405"/>
        <end position="595"/>
    </location>
</feature>
<dbReference type="PANTHER" id="PTHR10579:SF43">
    <property type="entry name" value="ZINC FINGER (C3HC4-TYPE RING FINGER) FAMILY PROTEIN"/>
    <property type="match status" value="1"/>
</dbReference>
<dbReference type="AlphaFoldDB" id="A4BN90"/>
<evidence type="ECO:0000259" key="1">
    <source>
        <dbReference type="PROSITE" id="PS50234"/>
    </source>
</evidence>
<dbReference type="OrthoDB" id="5621159at2"/>
<dbReference type="Pfam" id="PF09471">
    <property type="entry name" value="Peptidase_M64"/>
    <property type="match status" value="1"/>
</dbReference>
<organism evidence="2 3">
    <name type="scientific">Nitrococcus mobilis Nb-231</name>
    <dbReference type="NCBI Taxonomy" id="314278"/>
    <lineage>
        <taxon>Bacteria</taxon>
        <taxon>Pseudomonadati</taxon>
        <taxon>Pseudomonadota</taxon>
        <taxon>Gammaproteobacteria</taxon>
        <taxon>Chromatiales</taxon>
        <taxon>Ectothiorhodospiraceae</taxon>
        <taxon>Nitrococcus</taxon>
    </lineage>
</organism>
<dbReference type="InterPro" id="IPR002035">
    <property type="entry name" value="VWF_A"/>
</dbReference>
<dbReference type="InterPro" id="IPR051266">
    <property type="entry name" value="CLCR"/>
</dbReference>
<dbReference type="Pfam" id="PF13519">
    <property type="entry name" value="VWA_2"/>
    <property type="match status" value="1"/>
</dbReference>
<dbReference type="InterPro" id="IPR019026">
    <property type="entry name" value="Peptidase_M64_IgA"/>
</dbReference>
<sequence length="930" mass="97861">MGASDGYVVGTTKVVDHGPDNLRWNLVIVGDGYQASELANYHTHVQNFITTLRGTPPFDELYCGINVHRIDVVSTDSGADDPGCGGNPAVTVNTYFDSTFCSMFAGSPLERLLTIDSGLALSVATGQVPLRHQVLCIVNSTKYGGSGGSVATASVNASASQIAIHEMGHSAFGLADEYGGNGSGTPAGEPLQPNVTRDTNRATNKWRTLIAATTPMPSQCDGTCTSSTCVPPASPPPAGAVGTYEGAIYSDCNTYRPLPSCYMRDYGPFCPVCTGVIRTTLQPFQPAEVITLVTPSISFTNVPAGMGGVGVTTYRAIRWDVVTCRSLTFEITVGPTGGFGTPQGASVTVTADSNLPTAAARIWLSYTSTNAGDTASGSVTVRCVQTGQSWTININANTIARPRSAVSLVIDRSGSMNDDAGDGITKVQKLREAANVFINIMLPGDGIGLVRFNDTAQRLMEITDVGASPGGAGRTDALNHIAGSDIDPSGATSIGDGIVNGRNMLNDAQAAPMPDYDVTAMVVLTDGMWNRPPSLADVAGSINANTYAVGLGIPSNISVPALTTLCQGHAGYLLVTGALTTSQSMLLSKYFLQILAGVTNAQIAADPSGVLVRGAEHRIPFWITEADYGMDVIVLSPAPCFIDFQLETPDGSIITPASGPGGANSQFVPSQYASYYRCALPVLPANANGSQEGLWYAVLRLGRRAGGNYSYDAGYSSSQGPNIPYEMVAHTYSSLTFSANVTQTSYEVGATAVISAALLEYDAVPFGRASVWAEIRRPDGSSDAVALSPAPGERYAANYSLAIPGLYAIHVRARGETVYGRYFEREQTLTAVAVPGGDHWNPNDPPHDTICEVLDCLRRSGAINDEFLHRLKKLGFDLQPFLRCLQSKCRGTDDKERPAAGLTRADLSISQAIRIITEALTRTDRGPGVG</sequence>
<protein>
    <submittedName>
        <fullName evidence="2">von Willebrand factor, type A</fullName>
    </submittedName>
</protein>